<evidence type="ECO:0000256" key="15">
    <source>
        <dbReference type="ARBA" id="ARBA00023136"/>
    </source>
</evidence>
<comment type="pathway">
    <text evidence="3 18">Phospholipid metabolism; CDP-diacylglycerol biosynthesis; CDP-diacylglycerol from sn-glycerol 3-phosphate: step 3/3.</text>
</comment>
<comment type="catalytic activity">
    <reaction evidence="1 18">
        <text>a 1,2-diacyl-sn-glycero-3-phosphate + CTP + H(+) = a CDP-1,2-diacyl-sn-glycerol + diphosphate</text>
        <dbReference type="Rhea" id="RHEA:16229"/>
        <dbReference type="ChEBI" id="CHEBI:15378"/>
        <dbReference type="ChEBI" id="CHEBI:33019"/>
        <dbReference type="ChEBI" id="CHEBI:37563"/>
        <dbReference type="ChEBI" id="CHEBI:58332"/>
        <dbReference type="ChEBI" id="CHEBI:58608"/>
        <dbReference type="EC" id="2.7.7.41"/>
    </reaction>
</comment>
<evidence type="ECO:0000256" key="3">
    <source>
        <dbReference type="ARBA" id="ARBA00005119"/>
    </source>
</evidence>
<feature type="transmembrane region" description="Helical" evidence="19">
    <location>
        <begin position="54"/>
        <end position="71"/>
    </location>
</feature>
<accession>A0A6M4INA9</accession>
<comment type="subcellular location">
    <subcellularLocation>
        <location evidence="2">Cell membrane</location>
        <topology evidence="2">Multi-pass membrane protein</topology>
    </subcellularLocation>
</comment>
<dbReference type="PANTHER" id="PTHR46382">
    <property type="entry name" value="PHOSPHATIDATE CYTIDYLYLTRANSFERASE"/>
    <property type="match status" value="1"/>
</dbReference>
<evidence type="ECO:0000256" key="2">
    <source>
        <dbReference type="ARBA" id="ARBA00004651"/>
    </source>
</evidence>
<keyword evidence="10 18" id="KW-0808">Transferase</keyword>
<dbReference type="Pfam" id="PF01148">
    <property type="entry name" value="CTP_transf_1"/>
    <property type="match status" value="1"/>
</dbReference>
<keyword evidence="17" id="KW-1208">Phospholipid metabolism</keyword>
<sequence>MNELARRAVVALIGAPIALGIIWLGGAPLATLAGALSGVAAWEYYRIAREGGTTPMSVVGIVLSALIPIAVHAQHLGVFAVPLVVWILVPLFVLALSIWLRGVGGKPLGAAATTIFGALYTGGTLSYVYALRYFGYAVGDAAGALVVIMPVVLTWASDTGAYFTGRLVGGPKLIPSVSPAKTISGAVGAVVATVAACAAFVHYLLKPQAQLAFSPTGLIVFAVCISVTAQIGDLTESLLKREAGVKDSGTLFPGHGGVLDRLDSLFFVLPVTYALYYALLLPAPGA</sequence>
<name>A0A6M4INA9_9BACT</name>
<keyword evidence="12 18" id="KW-0548">Nucleotidyltransferase</keyword>
<keyword evidence="14" id="KW-0443">Lipid metabolism</keyword>
<keyword evidence="15 19" id="KW-0472">Membrane</keyword>
<feature type="transmembrane region" description="Helical" evidence="19">
    <location>
        <begin position="212"/>
        <end position="231"/>
    </location>
</feature>
<dbReference type="Proteomes" id="UP000500938">
    <property type="component" value="Chromosome"/>
</dbReference>
<evidence type="ECO:0000256" key="7">
    <source>
        <dbReference type="ARBA" id="ARBA00019373"/>
    </source>
</evidence>
<evidence type="ECO:0000256" key="12">
    <source>
        <dbReference type="ARBA" id="ARBA00022695"/>
    </source>
</evidence>
<dbReference type="GO" id="GO:0004605">
    <property type="term" value="F:phosphatidate cytidylyltransferase activity"/>
    <property type="evidence" value="ECO:0007669"/>
    <property type="project" value="UniProtKB-EC"/>
</dbReference>
<dbReference type="RefSeq" id="WP_171224374.1">
    <property type="nucleotide sequence ID" value="NZ_CP053085.1"/>
</dbReference>
<dbReference type="GO" id="GO:0016024">
    <property type="term" value="P:CDP-diacylglycerol biosynthetic process"/>
    <property type="evidence" value="ECO:0007669"/>
    <property type="project" value="UniProtKB-UniPathway"/>
</dbReference>
<feature type="transmembrane region" description="Helical" evidence="19">
    <location>
        <begin position="183"/>
        <end position="205"/>
    </location>
</feature>
<evidence type="ECO:0000256" key="13">
    <source>
        <dbReference type="ARBA" id="ARBA00022989"/>
    </source>
</evidence>
<dbReference type="PROSITE" id="PS01315">
    <property type="entry name" value="CDS"/>
    <property type="match status" value="1"/>
</dbReference>
<evidence type="ECO:0000256" key="10">
    <source>
        <dbReference type="ARBA" id="ARBA00022679"/>
    </source>
</evidence>
<evidence type="ECO:0000256" key="14">
    <source>
        <dbReference type="ARBA" id="ARBA00023098"/>
    </source>
</evidence>
<evidence type="ECO:0000256" key="19">
    <source>
        <dbReference type="SAM" id="Phobius"/>
    </source>
</evidence>
<keyword evidence="21" id="KW-1185">Reference proteome</keyword>
<evidence type="ECO:0000256" key="16">
    <source>
        <dbReference type="ARBA" id="ARBA00023209"/>
    </source>
</evidence>
<dbReference type="AlphaFoldDB" id="A0A6M4INA9"/>
<keyword evidence="11 18" id="KW-0812">Transmembrane</keyword>
<dbReference type="EC" id="2.7.7.41" evidence="6 18"/>
<evidence type="ECO:0000256" key="1">
    <source>
        <dbReference type="ARBA" id="ARBA00001698"/>
    </source>
</evidence>
<evidence type="ECO:0000256" key="4">
    <source>
        <dbReference type="ARBA" id="ARBA00005189"/>
    </source>
</evidence>
<dbReference type="PANTHER" id="PTHR46382:SF1">
    <property type="entry name" value="PHOSPHATIDATE CYTIDYLYLTRANSFERASE"/>
    <property type="match status" value="1"/>
</dbReference>
<dbReference type="InterPro" id="IPR000374">
    <property type="entry name" value="PC_trans"/>
</dbReference>
<feature type="transmembrane region" description="Helical" evidence="19">
    <location>
        <begin position="12"/>
        <end position="42"/>
    </location>
</feature>
<evidence type="ECO:0000256" key="8">
    <source>
        <dbReference type="ARBA" id="ARBA00022475"/>
    </source>
</evidence>
<feature type="transmembrane region" description="Helical" evidence="19">
    <location>
        <begin position="78"/>
        <end position="102"/>
    </location>
</feature>
<gene>
    <name evidence="20" type="ORF">HKW67_05180</name>
</gene>
<dbReference type="KEGG" id="ggr:HKW67_05180"/>
<evidence type="ECO:0000256" key="5">
    <source>
        <dbReference type="ARBA" id="ARBA00010185"/>
    </source>
</evidence>
<evidence type="ECO:0000256" key="6">
    <source>
        <dbReference type="ARBA" id="ARBA00012487"/>
    </source>
</evidence>
<keyword evidence="8" id="KW-1003">Cell membrane</keyword>
<dbReference type="UniPathway" id="UPA00557">
    <property type="reaction ID" value="UER00614"/>
</dbReference>
<evidence type="ECO:0000313" key="20">
    <source>
        <dbReference type="EMBL" id="QJR34947.1"/>
    </source>
</evidence>
<keyword evidence="13 19" id="KW-1133">Transmembrane helix</keyword>
<organism evidence="20 21">
    <name type="scientific">Gemmatimonas groenlandica</name>
    <dbReference type="NCBI Taxonomy" id="2732249"/>
    <lineage>
        <taxon>Bacteria</taxon>
        <taxon>Pseudomonadati</taxon>
        <taxon>Gemmatimonadota</taxon>
        <taxon>Gemmatimonadia</taxon>
        <taxon>Gemmatimonadales</taxon>
        <taxon>Gemmatimonadaceae</taxon>
        <taxon>Gemmatimonas</taxon>
    </lineage>
</organism>
<evidence type="ECO:0000313" key="21">
    <source>
        <dbReference type="Proteomes" id="UP000500938"/>
    </source>
</evidence>
<feature type="transmembrane region" description="Helical" evidence="19">
    <location>
        <begin position="142"/>
        <end position="163"/>
    </location>
</feature>
<reference evidence="20 21" key="1">
    <citation type="submission" date="2020-05" db="EMBL/GenBank/DDBJ databases">
        <title>Complete genome sequence of Gemmatimonas greenlandica TET16.</title>
        <authorList>
            <person name="Zeng Y."/>
        </authorList>
    </citation>
    <scope>NUCLEOTIDE SEQUENCE [LARGE SCALE GENOMIC DNA]</scope>
    <source>
        <strain evidence="20 21">TET16</strain>
    </source>
</reference>
<proteinExistence type="inferred from homology"/>
<comment type="pathway">
    <text evidence="4">Lipid metabolism.</text>
</comment>
<comment type="similarity">
    <text evidence="5 18">Belongs to the CDS family.</text>
</comment>
<dbReference type="EMBL" id="CP053085">
    <property type="protein sequence ID" value="QJR34947.1"/>
    <property type="molecule type" value="Genomic_DNA"/>
</dbReference>
<keyword evidence="16" id="KW-0594">Phospholipid biosynthesis</keyword>
<evidence type="ECO:0000256" key="9">
    <source>
        <dbReference type="ARBA" id="ARBA00022516"/>
    </source>
</evidence>
<feature type="transmembrane region" description="Helical" evidence="19">
    <location>
        <begin position="265"/>
        <end position="283"/>
    </location>
</feature>
<keyword evidence="9" id="KW-0444">Lipid biosynthesis</keyword>
<protein>
    <recommendedName>
        <fullName evidence="7 18">Phosphatidate cytidylyltransferase</fullName>
        <ecNumber evidence="6 18">2.7.7.41</ecNumber>
    </recommendedName>
</protein>
<evidence type="ECO:0000256" key="18">
    <source>
        <dbReference type="RuleBase" id="RU003938"/>
    </source>
</evidence>
<evidence type="ECO:0000256" key="17">
    <source>
        <dbReference type="ARBA" id="ARBA00023264"/>
    </source>
</evidence>
<dbReference type="GO" id="GO:0005886">
    <property type="term" value="C:plasma membrane"/>
    <property type="evidence" value="ECO:0007669"/>
    <property type="project" value="UniProtKB-SubCell"/>
</dbReference>
<evidence type="ECO:0000256" key="11">
    <source>
        <dbReference type="ARBA" id="ARBA00022692"/>
    </source>
</evidence>
<feature type="transmembrane region" description="Helical" evidence="19">
    <location>
        <begin position="108"/>
        <end position="130"/>
    </location>
</feature>